<name>A0A0R1WTI3_9LACO</name>
<dbReference type="PATRIC" id="fig|1423774.3.peg.1061"/>
<evidence type="ECO:0000256" key="2">
    <source>
        <dbReference type="SAM" id="Coils"/>
    </source>
</evidence>
<evidence type="ECO:0000313" key="5">
    <source>
        <dbReference type="EMBL" id="KRM18470.1"/>
    </source>
</evidence>
<gene>
    <name evidence="5" type="ORF">FD31_GL001018</name>
</gene>
<dbReference type="InterPro" id="IPR010090">
    <property type="entry name" value="Phage_tape_meas"/>
</dbReference>
<accession>A0A0R1WTI3</accession>
<protein>
    <submittedName>
        <fullName evidence="5">SLT domain protein</fullName>
    </submittedName>
</protein>
<keyword evidence="1" id="KW-1188">Viral release from host cell</keyword>
<dbReference type="PANTHER" id="PTHR37813:SF1">
    <property type="entry name" value="FELS-2 PROPHAGE PROTEIN"/>
    <property type="match status" value="1"/>
</dbReference>
<dbReference type="NCBIfam" id="TIGR01760">
    <property type="entry name" value="tape_meas_TP901"/>
    <property type="match status" value="1"/>
</dbReference>
<feature type="region of interest" description="Disordered" evidence="3">
    <location>
        <begin position="41"/>
        <end position="102"/>
    </location>
</feature>
<organism evidence="5 6">
    <name type="scientific">Companilactobacillus nantensis DSM 16982</name>
    <dbReference type="NCBI Taxonomy" id="1423774"/>
    <lineage>
        <taxon>Bacteria</taxon>
        <taxon>Bacillati</taxon>
        <taxon>Bacillota</taxon>
        <taxon>Bacilli</taxon>
        <taxon>Lactobacillales</taxon>
        <taxon>Lactobacillaceae</taxon>
        <taxon>Companilactobacillus</taxon>
    </lineage>
</organism>
<dbReference type="Pfam" id="PF10145">
    <property type="entry name" value="PhageMin_Tail"/>
    <property type="match status" value="1"/>
</dbReference>
<evidence type="ECO:0000259" key="4">
    <source>
        <dbReference type="Pfam" id="PF10145"/>
    </source>
</evidence>
<dbReference type="STRING" id="1423774.FD31_GL001018"/>
<reference evidence="5 6" key="1">
    <citation type="journal article" date="2015" name="Genome Announc.">
        <title>Expanding the biotechnology potential of lactobacilli through comparative genomics of 213 strains and associated genera.</title>
        <authorList>
            <person name="Sun Z."/>
            <person name="Harris H.M."/>
            <person name="McCann A."/>
            <person name="Guo C."/>
            <person name="Argimon S."/>
            <person name="Zhang W."/>
            <person name="Yang X."/>
            <person name="Jeffery I.B."/>
            <person name="Cooney J.C."/>
            <person name="Kagawa T.F."/>
            <person name="Liu W."/>
            <person name="Song Y."/>
            <person name="Salvetti E."/>
            <person name="Wrobel A."/>
            <person name="Rasinkangas P."/>
            <person name="Parkhill J."/>
            <person name="Rea M.C."/>
            <person name="O'Sullivan O."/>
            <person name="Ritari J."/>
            <person name="Douillard F.P."/>
            <person name="Paul Ross R."/>
            <person name="Yang R."/>
            <person name="Briner A.E."/>
            <person name="Felis G.E."/>
            <person name="de Vos W.M."/>
            <person name="Barrangou R."/>
            <person name="Klaenhammer T.R."/>
            <person name="Caufield P.W."/>
            <person name="Cui Y."/>
            <person name="Zhang H."/>
            <person name="O'Toole P.W."/>
        </authorList>
    </citation>
    <scope>NUCLEOTIDE SEQUENCE [LARGE SCALE GENOMIC DNA]</scope>
    <source>
        <strain evidence="5 6">DSM 16982</strain>
    </source>
</reference>
<evidence type="ECO:0000313" key="6">
    <source>
        <dbReference type="Proteomes" id="UP000051302"/>
    </source>
</evidence>
<feature type="compositionally biased region" description="Basic and acidic residues" evidence="3">
    <location>
        <begin position="71"/>
        <end position="102"/>
    </location>
</feature>
<dbReference type="Proteomes" id="UP000051302">
    <property type="component" value="Unassembled WGS sequence"/>
</dbReference>
<keyword evidence="6" id="KW-1185">Reference proteome</keyword>
<evidence type="ECO:0000256" key="3">
    <source>
        <dbReference type="SAM" id="MobiDB-lite"/>
    </source>
</evidence>
<feature type="coiled-coil region" evidence="2">
    <location>
        <begin position="135"/>
        <end position="162"/>
    </location>
</feature>
<dbReference type="PANTHER" id="PTHR37813">
    <property type="entry name" value="FELS-2 PROPHAGE PROTEIN"/>
    <property type="match status" value="1"/>
</dbReference>
<dbReference type="EMBL" id="AZFV01000002">
    <property type="protein sequence ID" value="KRM18470.1"/>
    <property type="molecule type" value="Genomic_DNA"/>
</dbReference>
<comment type="caution">
    <text evidence="5">The sequence shown here is derived from an EMBL/GenBank/DDBJ whole genome shotgun (WGS) entry which is preliminary data.</text>
</comment>
<proteinExistence type="predicted"/>
<sequence>MSNDADGRVVIDVQLLLKNATADLKKIDELTKNIGISENVDKQIDGLDKSTSNAAKSADKLTDSVKNTGKALDKEKKSADDSSRSSDNDSKSKEKEAKEYEKLQSRLKLTAASYKTLSEANEKLGNKYQSSLNKLDSYKTQLEATKKAMAKQRTQLDEVTKAYGENSDQAKMASVKLQSLDANQQKLVASAQALYKKYGSLTPEMAKVADQANITGKKYKSIGDNMTSVGNSMSTRFTLPIVTGMGLATKAAMDYQYQLQDIRKEVVAQGYSSQEVTSIMSQLSTETLKWSKQFGVGTKEINEGMFELVSNGYNVKQAMGMMPELLKTMTANSDKTGTSIKLTASMLEQFGMNLGSNGQVIKNGNKLMNQMTEATHKSAMSLGDLQQISGNAGAAMHAMGISTADFLAIAGRLKSAGIDASSVGTGLSSLMTRIGTGTGQAADDLKKYNIQVFDSNGKMKSMFNILGQMQKAYQGMNEKEQQKFMYDVVGQENMKVGMTLMNAELGRYRSLSDEIEHSNGTVNKYNNTMRDTAQFSQQQFVSSLHALEVEFGQKLLPTLTPIIKDLTGIINKFSELDAGTQKQIITSAALFATIGPGLSILGKLNSGIGSFLMTGPNILKFINDAKEGTLGMSAAEKAALLVTNKMNLGTKAVGEGAEVMAEKTMQGANKTGLLKSALTKLIPGLGAAGAGMGTFIVPTALATAGIVALGAGIYFAVKAHNEHEKKLAEYKKTLNEFGVNVSANTQKVMKSFNNLRQSATNDMMKLDNSTKDQSLKLSTSVVNKYDKMVKMVTSGFDKMKNDSEKSIKSLNSDLGAIGDNLTNTVLNHVDKVTNSSTAKVKAAKATIHKIYTDVNGDLSQMSALQRSQFEDAQNYIAEQTSAFAISLKDQQALLNVYKSQHGNITGQMYLEDVKAQKKAYSETAGTAEKERNKELASLKKSHREHLITDEQYHQESSVAQFKYNNEIAKSNISYANSQDELYKHFKNTGTEFLKDKKSINEVSTKLDEYGQKVYKSVTNDQYVTREQWINQTKDANKRYIAEQKNAHGTVKDNQEKFYKNSVKFYKKMGLSREEAIVQAEVDRKELENETDKQASNMAADSEKIQESYFKGLQSNKFGSTAQVAKQWGLDLSNNVKNINLGKYGTKSAQEFWDDFNSGSAKGKREAEVYFQGFFKDLENDNKTHIRDLSDPDKNELRAGLESGMISLKDLKGQFHKTVLELFPTDMSQIPDQEIKSLKSAYQNKIVSLDSLKKHFGDKIYQLFPDDLSKLGKQEVSTLEDGLKNNSIKSDELKAKYGAQLQSIFTKDLSDVGKSDLETLHNAVAVGLTNPDEIKQKFSATLDRIYNQTPKLNDISNANMATLRKAIKAGITNPQEIENKYKAQLDSIYDQNLTGIGKNQIKTLTNGLRLGIPEAQDEMKRLQTAINKGATVDLKGKGKVNIDGLVQGFEQGNISVSTFMSKLQKLVKKSAELNLNGEGSRTIGSYGTGISNNTEAAISAADNARSKTEANLTPTGQPYNHGSGVTQGFSDGIMSIINSPLSSATTVHDQSVAQFSPTSVANGHGKSLSQAFGDGIITNGGIPLKASAAIDTGVNNNFNDGIDSAININTQLDGKSNYKKHTSKTTTSMGTIINGGIPYKTGTNGKLTSQTPSIVGDGYEPELIDYGNGQLELSPAVPTFRMLNPGAQVFSGRDTKTIKSAMDAFGIPMFAQGSGSDVGEWISNTAKTSWDWIKNSVGDLIDWISHPKETWSKLVDNQFDMSSFTGNSAGIGSGAKETEKKQTGWLDKLVKDLMSTGGSYDPAMILKAAAVMGVHPSDSFIKMLQGVIQSESGGKSVVQTVHDQNSGGNEAAGILQYTPGTFRAFAMPGHTNRMNPFDELLAFFNNSDWQNSIGPTVIWGVPKIDWLHSGPQGHRRMNTGGHVYQPETIDVAEEGQDEFVINPHQSTASKLTSDLLKRISDVNPTAFEKIVLPGAGVTPESISGFKAQPMTQAQAVQQQNTNSTSNNADSQNMIAGVIDKMNSLIDAMSGDATIEVNIDGSTLATATFPKTKLMLNDYIRAEMTRKGR</sequence>
<keyword evidence="2" id="KW-0175">Coiled coil</keyword>
<dbReference type="RefSeq" id="WP_057890993.1">
    <property type="nucleotide sequence ID" value="NZ_AZFV01000002.1"/>
</dbReference>
<feature type="domain" description="Phage tail tape measure protein" evidence="4">
    <location>
        <begin position="286"/>
        <end position="490"/>
    </location>
</feature>
<evidence type="ECO:0000256" key="1">
    <source>
        <dbReference type="ARBA" id="ARBA00022612"/>
    </source>
</evidence>